<keyword evidence="2" id="KW-1185">Reference proteome</keyword>
<name>A0ACB8JWC5_CITSI</name>
<accession>A0ACB8JWC5</accession>
<reference evidence="2" key="1">
    <citation type="journal article" date="2023" name="Hortic. Res.">
        <title>A chromosome-level phased genome enabling allele-level studies in sweet orange: a case study on citrus Huanglongbing tolerance.</title>
        <authorList>
            <person name="Wu B."/>
            <person name="Yu Q."/>
            <person name="Deng Z."/>
            <person name="Duan Y."/>
            <person name="Luo F."/>
            <person name="Gmitter F. Jr."/>
        </authorList>
    </citation>
    <scope>NUCLEOTIDE SEQUENCE [LARGE SCALE GENOMIC DNA]</scope>
    <source>
        <strain evidence="2">cv. Valencia</strain>
    </source>
</reference>
<protein>
    <submittedName>
        <fullName evidence="1">F-box/LRR-repeat protein</fullName>
    </submittedName>
</protein>
<comment type="caution">
    <text evidence="1">The sequence shown here is derived from an EMBL/GenBank/DDBJ whole genome shotgun (WGS) entry which is preliminary data.</text>
</comment>
<evidence type="ECO:0000313" key="1">
    <source>
        <dbReference type="EMBL" id="KAH9736942.1"/>
    </source>
</evidence>
<organism evidence="1 2">
    <name type="scientific">Citrus sinensis</name>
    <name type="common">Sweet orange</name>
    <name type="synonym">Citrus aurantium var. sinensis</name>
    <dbReference type="NCBI Taxonomy" id="2711"/>
    <lineage>
        <taxon>Eukaryota</taxon>
        <taxon>Viridiplantae</taxon>
        <taxon>Streptophyta</taxon>
        <taxon>Embryophyta</taxon>
        <taxon>Tracheophyta</taxon>
        <taxon>Spermatophyta</taxon>
        <taxon>Magnoliopsida</taxon>
        <taxon>eudicotyledons</taxon>
        <taxon>Gunneridae</taxon>
        <taxon>Pentapetalae</taxon>
        <taxon>rosids</taxon>
        <taxon>malvids</taxon>
        <taxon>Sapindales</taxon>
        <taxon>Rutaceae</taxon>
        <taxon>Aurantioideae</taxon>
        <taxon>Citrus</taxon>
    </lineage>
</organism>
<sequence>MDTESHSSERNSTSLEEDRISCLPDEILCHILSFLPTKNAVATCVLSSKWRLVWALLPNLCFDDRLCLMYENTRALTEDASTRFEDFVNRVILCDSGKINKFSLRCSRLINFSRLKSWVSCAVMCNVVEIELNLDNYKHIKEAIELPESIYTSRALEVVKLNLKFFIKTPPPGNFFPNVKTLQVALNNLDNNFPEWLFSNCPVLEYLSIKGYLYVGDLVTLNISSLTLKRLTLELVDCAGSDTELEVVIRAPNLEYLYINDYLPISYMVDELHSLTKAVIDIDCEYIGEFQSIDAVAQGVVQLLRGVNNTKFLSWAKGILYALVFARQIEDFFPTFPFLTRFALVVDDSGWHLLPLIFSRMPNLESFVFEVDEDTDFDCWWAEEPLSLPDCLLPHVKRIEMRGFAGRKNELKLIKFLLKNCEVLNTMIIKFQKKRVQKMVLMEKLCLHWFLFCEDLDVWMLSVEAMLKNMDLISSNIC</sequence>
<dbReference type="Proteomes" id="UP000829398">
    <property type="component" value="Chromosome 6"/>
</dbReference>
<proteinExistence type="predicted"/>
<dbReference type="EMBL" id="CM039175">
    <property type="protein sequence ID" value="KAH9736942.1"/>
    <property type="molecule type" value="Genomic_DNA"/>
</dbReference>
<gene>
    <name evidence="1" type="ORF">KPL71_018282</name>
</gene>
<evidence type="ECO:0000313" key="2">
    <source>
        <dbReference type="Proteomes" id="UP000829398"/>
    </source>
</evidence>